<accession>A0A6J4HFE3</accession>
<keyword evidence="2" id="KW-0456">Lyase</keyword>
<dbReference type="EC" id="4.1.2.25" evidence="2"/>
<dbReference type="EMBL" id="CADCSZ010000040">
    <property type="protein sequence ID" value="CAA9220721.1"/>
    <property type="molecule type" value="Genomic_DNA"/>
</dbReference>
<proteinExistence type="predicted"/>
<organism evidence="2">
    <name type="scientific">uncultured Acidimicrobiales bacterium</name>
    <dbReference type="NCBI Taxonomy" id="310071"/>
    <lineage>
        <taxon>Bacteria</taxon>
        <taxon>Bacillati</taxon>
        <taxon>Actinomycetota</taxon>
        <taxon>Acidimicrobiia</taxon>
        <taxon>Acidimicrobiales</taxon>
        <taxon>environmental samples</taxon>
    </lineage>
</organism>
<feature type="non-terminal residue" evidence="2">
    <location>
        <position position="139"/>
    </location>
</feature>
<protein>
    <submittedName>
        <fullName evidence="2">Dihydroneopterin aldolase</fullName>
        <ecNumber evidence="2">4.1.2.25</ecNumber>
    </submittedName>
</protein>
<dbReference type="AlphaFoldDB" id="A0A6J4HFE3"/>
<feature type="compositionally biased region" description="Basic residues" evidence="1">
    <location>
        <begin position="31"/>
        <end position="68"/>
    </location>
</feature>
<reference evidence="2" key="1">
    <citation type="submission" date="2020-02" db="EMBL/GenBank/DDBJ databases">
        <authorList>
            <person name="Meier V. D."/>
        </authorList>
    </citation>
    <scope>NUCLEOTIDE SEQUENCE</scope>
    <source>
        <strain evidence="2">AVDCRST_MAG76</strain>
    </source>
</reference>
<feature type="region of interest" description="Disordered" evidence="1">
    <location>
        <begin position="1"/>
        <end position="139"/>
    </location>
</feature>
<name>A0A6J4HFE3_9ACTN</name>
<gene>
    <name evidence="2" type="ORF">AVDCRST_MAG76-682</name>
</gene>
<evidence type="ECO:0000313" key="2">
    <source>
        <dbReference type="EMBL" id="CAA9220721.1"/>
    </source>
</evidence>
<feature type="non-terminal residue" evidence="2">
    <location>
        <position position="1"/>
    </location>
</feature>
<dbReference type="GO" id="GO:0004150">
    <property type="term" value="F:dihydroneopterin aldolase activity"/>
    <property type="evidence" value="ECO:0007669"/>
    <property type="project" value="UniProtKB-EC"/>
</dbReference>
<sequence>ATRGHHRDPGGPGDGAAWRPPGGAGPGPALRGRRAARGRSHRRRRQRPVGGHRRLRRADRGGGPHRRAGVLQPHRAAGRQDRRRVHQPERGALRRGVGAQAPAAHPGPRGLGRRHAPAHGQGPDRGVRPSRGAGRISGV</sequence>
<evidence type="ECO:0000256" key="1">
    <source>
        <dbReference type="SAM" id="MobiDB-lite"/>
    </source>
</evidence>